<gene>
    <name evidence="2" type="ORF">BCON_0362g00030</name>
</gene>
<sequence>MNFCCKSSTDLVGKTSESLRKTSSSVLSTKYSFVASIDFEKGSIPFVEILSPSDTLPHNVAPTALVQVFKDQLEALRQQIAPLTGCTIPGSIRSFDKTLSCVLPQVTTLTISLGVEERMSVASQDTLTVAAIWAALPFSIRGNLPQPLSGKDMTLFLSKMKSPVGSALDHCSHTVELANMLGDVPEQSWETSLEKVSDLIFDVTTMTTVHISDEDLFDGFDVPQFTDKKDYWSYRWSLKRFFGCFHVNHTQIKFFLYKVLYGFSGNAVRFAQYFDIKTIARTNFASSASAFLSELDRLFFSLEFLYEKNDEFRRCRPKKGQSARDFLLDFESAVFNIREASKIADIPVISQIDVIYQLLAVLPSHVRNAVCIPHENPECLNIFDFRSPIERVWGNTSAFAVVPSAPTKTDPEHQFEQTAPNNDSLVYGTCNKPCWDTSPAVPANLRGQFRRTNRPRSDLDGFCIRCRRSASDHNGRTTGCTSYGGHTRHSASAPASQQQSENSNEY</sequence>
<organism evidence="2 3">
    <name type="scientific">Botryotinia convoluta</name>
    <dbReference type="NCBI Taxonomy" id="54673"/>
    <lineage>
        <taxon>Eukaryota</taxon>
        <taxon>Fungi</taxon>
        <taxon>Dikarya</taxon>
        <taxon>Ascomycota</taxon>
        <taxon>Pezizomycotina</taxon>
        <taxon>Leotiomycetes</taxon>
        <taxon>Helotiales</taxon>
        <taxon>Sclerotiniaceae</taxon>
        <taxon>Botryotinia</taxon>
    </lineage>
</organism>
<comment type="caution">
    <text evidence="2">The sequence shown here is derived from an EMBL/GenBank/DDBJ whole genome shotgun (WGS) entry which is preliminary data.</text>
</comment>
<dbReference type="OrthoDB" id="5445920at2759"/>
<reference evidence="2 3" key="1">
    <citation type="submission" date="2017-12" db="EMBL/GenBank/DDBJ databases">
        <title>Comparative genomics of Botrytis spp.</title>
        <authorList>
            <person name="Valero-Jimenez C.A."/>
            <person name="Tapia P."/>
            <person name="Veloso J."/>
            <person name="Silva-Moreno E."/>
            <person name="Staats M."/>
            <person name="Valdes J.H."/>
            <person name="Van Kan J.A.L."/>
        </authorList>
    </citation>
    <scope>NUCLEOTIDE SEQUENCE [LARGE SCALE GENOMIC DNA]</scope>
    <source>
        <strain evidence="2 3">MUCL11595</strain>
    </source>
</reference>
<feature type="compositionally biased region" description="Low complexity" evidence="1">
    <location>
        <begin position="490"/>
        <end position="506"/>
    </location>
</feature>
<evidence type="ECO:0000313" key="2">
    <source>
        <dbReference type="EMBL" id="TGO45826.1"/>
    </source>
</evidence>
<evidence type="ECO:0000313" key="3">
    <source>
        <dbReference type="Proteomes" id="UP000297527"/>
    </source>
</evidence>
<keyword evidence="3" id="KW-1185">Reference proteome</keyword>
<protein>
    <submittedName>
        <fullName evidence="2">Uncharacterized protein</fullName>
    </submittedName>
</protein>
<proteinExistence type="predicted"/>
<feature type="region of interest" description="Disordered" evidence="1">
    <location>
        <begin position="472"/>
        <end position="506"/>
    </location>
</feature>
<dbReference type="EMBL" id="PQXN01000360">
    <property type="protein sequence ID" value="TGO45826.1"/>
    <property type="molecule type" value="Genomic_DNA"/>
</dbReference>
<name>A0A4Z1H9W2_9HELO</name>
<dbReference type="Proteomes" id="UP000297527">
    <property type="component" value="Unassembled WGS sequence"/>
</dbReference>
<evidence type="ECO:0000256" key="1">
    <source>
        <dbReference type="SAM" id="MobiDB-lite"/>
    </source>
</evidence>
<accession>A0A4Z1H9W2</accession>
<dbReference type="AlphaFoldDB" id="A0A4Z1H9W2"/>